<keyword evidence="3" id="KW-1185">Reference proteome</keyword>
<evidence type="ECO:0000313" key="2">
    <source>
        <dbReference type="EMBL" id="KIK72117.1"/>
    </source>
</evidence>
<dbReference type="HOGENOM" id="CLU_066687_0_0_1"/>
<feature type="compositionally biased region" description="Acidic residues" evidence="1">
    <location>
        <begin position="253"/>
        <end position="271"/>
    </location>
</feature>
<dbReference type="InParanoid" id="A0A0D0BKC2"/>
<gene>
    <name evidence="2" type="ORF">PAXRUDRAFT_22378</name>
</gene>
<proteinExistence type="predicted"/>
<reference evidence="2 3" key="1">
    <citation type="submission" date="2014-04" db="EMBL/GenBank/DDBJ databases">
        <authorList>
            <consortium name="DOE Joint Genome Institute"/>
            <person name="Kuo A."/>
            <person name="Kohler A."/>
            <person name="Jargeat P."/>
            <person name="Nagy L.G."/>
            <person name="Floudas D."/>
            <person name="Copeland A."/>
            <person name="Barry K.W."/>
            <person name="Cichocki N."/>
            <person name="Veneault-Fourrey C."/>
            <person name="LaButti K."/>
            <person name="Lindquist E.A."/>
            <person name="Lipzen A."/>
            <person name="Lundell T."/>
            <person name="Morin E."/>
            <person name="Murat C."/>
            <person name="Sun H."/>
            <person name="Tunlid A."/>
            <person name="Henrissat B."/>
            <person name="Grigoriev I.V."/>
            <person name="Hibbett D.S."/>
            <person name="Martin F."/>
            <person name="Nordberg H.P."/>
            <person name="Cantor M.N."/>
            <person name="Hua S.X."/>
        </authorList>
    </citation>
    <scope>NUCLEOTIDE SEQUENCE [LARGE SCALE GENOMIC DNA]</scope>
    <source>
        <strain evidence="2 3">Ve08.2h10</strain>
    </source>
</reference>
<name>A0A0D0BKC2_9AGAM</name>
<evidence type="ECO:0000313" key="3">
    <source>
        <dbReference type="Proteomes" id="UP000054538"/>
    </source>
</evidence>
<sequence>MSSSNNDITEWTDHQLHEKDDDDDDDLHERKSTERRRHAKARKEEAMQKAEEKARRKAEQEARRKAEVEARKRAKADAKAQSAVAGPSKGKQRNVAGPTATLARCYGCSDAEVACEMKVAEGSRVRRCDCCRRLRHKCERLGDMPPTRRRKRAESMAPREGKKKARTKSPLTEEEEDEERGGDENRDTLGALAEVLALVVEEMQTMAAERRAHTERMMGTLEEIRDCLDANFKPEEGSDDGSEDRLEDRLEDGLEDSSDSSEEAEAEAAEVAEEKEALKGQNREEAEVDESV</sequence>
<evidence type="ECO:0000256" key="1">
    <source>
        <dbReference type="SAM" id="MobiDB-lite"/>
    </source>
</evidence>
<feature type="region of interest" description="Disordered" evidence="1">
    <location>
        <begin position="141"/>
        <end position="189"/>
    </location>
</feature>
<feature type="compositionally biased region" description="Acidic residues" evidence="1">
    <location>
        <begin position="172"/>
        <end position="181"/>
    </location>
</feature>
<feature type="compositionally biased region" description="Basic and acidic residues" evidence="1">
    <location>
        <begin position="42"/>
        <end position="78"/>
    </location>
</feature>
<dbReference type="AlphaFoldDB" id="A0A0D0BKC2"/>
<feature type="compositionally biased region" description="Basic and acidic residues" evidence="1">
    <location>
        <begin position="227"/>
        <end position="236"/>
    </location>
</feature>
<dbReference type="STRING" id="930991.A0A0D0BKC2"/>
<dbReference type="Proteomes" id="UP000054538">
    <property type="component" value="Unassembled WGS sequence"/>
</dbReference>
<dbReference type="EMBL" id="KN831216">
    <property type="protein sequence ID" value="KIK72117.1"/>
    <property type="molecule type" value="Genomic_DNA"/>
</dbReference>
<feature type="region of interest" description="Disordered" evidence="1">
    <location>
        <begin position="1"/>
        <end position="98"/>
    </location>
</feature>
<feature type="compositionally biased region" description="Basic and acidic residues" evidence="1">
    <location>
        <begin position="272"/>
        <end position="285"/>
    </location>
</feature>
<protein>
    <submittedName>
        <fullName evidence="2">Uncharacterized protein</fullName>
    </submittedName>
</protein>
<organism evidence="2 3">
    <name type="scientific">Paxillus rubicundulus Ve08.2h10</name>
    <dbReference type="NCBI Taxonomy" id="930991"/>
    <lineage>
        <taxon>Eukaryota</taxon>
        <taxon>Fungi</taxon>
        <taxon>Dikarya</taxon>
        <taxon>Basidiomycota</taxon>
        <taxon>Agaricomycotina</taxon>
        <taxon>Agaricomycetes</taxon>
        <taxon>Agaricomycetidae</taxon>
        <taxon>Boletales</taxon>
        <taxon>Paxilineae</taxon>
        <taxon>Paxillaceae</taxon>
        <taxon>Paxillus</taxon>
    </lineage>
</organism>
<feature type="compositionally biased region" description="Basic and acidic residues" evidence="1">
    <location>
        <begin position="243"/>
        <end position="252"/>
    </location>
</feature>
<reference evidence="3" key="2">
    <citation type="submission" date="2015-01" db="EMBL/GenBank/DDBJ databases">
        <title>Evolutionary Origins and Diversification of the Mycorrhizal Mutualists.</title>
        <authorList>
            <consortium name="DOE Joint Genome Institute"/>
            <consortium name="Mycorrhizal Genomics Consortium"/>
            <person name="Kohler A."/>
            <person name="Kuo A."/>
            <person name="Nagy L.G."/>
            <person name="Floudas D."/>
            <person name="Copeland A."/>
            <person name="Barry K.W."/>
            <person name="Cichocki N."/>
            <person name="Veneault-Fourrey C."/>
            <person name="LaButti K."/>
            <person name="Lindquist E.A."/>
            <person name="Lipzen A."/>
            <person name="Lundell T."/>
            <person name="Morin E."/>
            <person name="Murat C."/>
            <person name="Riley R."/>
            <person name="Ohm R."/>
            <person name="Sun H."/>
            <person name="Tunlid A."/>
            <person name="Henrissat B."/>
            <person name="Grigoriev I.V."/>
            <person name="Hibbett D.S."/>
            <person name="Martin F."/>
        </authorList>
    </citation>
    <scope>NUCLEOTIDE SEQUENCE [LARGE SCALE GENOMIC DNA]</scope>
    <source>
        <strain evidence="3">Ve08.2h10</strain>
    </source>
</reference>
<feature type="region of interest" description="Disordered" evidence="1">
    <location>
        <begin position="227"/>
        <end position="292"/>
    </location>
</feature>
<accession>A0A0D0BKC2</accession>